<dbReference type="Proteomes" id="UP000829685">
    <property type="component" value="Unassembled WGS sequence"/>
</dbReference>
<evidence type="ECO:0000256" key="2">
    <source>
        <dbReference type="SAM" id="MobiDB-lite"/>
    </source>
</evidence>
<reference evidence="3" key="1">
    <citation type="submission" date="2021-03" db="EMBL/GenBank/DDBJ databases">
        <title>Revisited historic fungal species revealed as producer of novel bioactive compounds through whole genome sequencing and comparative genomics.</title>
        <authorList>
            <person name="Vignolle G.A."/>
            <person name="Hochenegger N."/>
            <person name="Mach R.L."/>
            <person name="Mach-Aigner A.R."/>
            <person name="Javad Rahimi M."/>
            <person name="Salim K.A."/>
            <person name="Chan C.M."/>
            <person name="Lim L.B.L."/>
            <person name="Cai F."/>
            <person name="Druzhinina I.S."/>
            <person name="U'Ren J.M."/>
            <person name="Derntl C."/>
        </authorList>
    </citation>
    <scope>NUCLEOTIDE SEQUENCE</scope>
    <source>
        <strain evidence="3">TUCIM 5799</strain>
    </source>
</reference>
<dbReference type="CDD" id="cd02440">
    <property type="entry name" value="AdoMet_MTases"/>
    <property type="match status" value="1"/>
</dbReference>
<dbReference type="PANTHER" id="PTHR43591">
    <property type="entry name" value="METHYLTRANSFERASE"/>
    <property type="match status" value="1"/>
</dbReference>
<dbReference type="Pfam" id="PF13489">
    <property type="entry name" value="Methyltransf_23"/>
    <property type="match status" value="1"/>
</dbReference>
<accession>A0A9P9W7U1</accession>
<dbReference type="Gene3D" id="3.40.50.150">
    <property type="entry name" value="Vaccinia Virus protein VP39"/>
    <property type="match status" value="1"/>
</dbReference>
<evidence type="ECO:0008006" key="5">
    <source>
        <dbReference type="Google" id="ProtNLM"/>
    </source>
</evidence>
<dbReference type="PANTHER" id="PTHR43591:SF24">
    <property type="entry name" value="2-METHOXY-6-POLYPRENYL-1,4-BENZOQUINOL METHYLASE, MITOCHONDRIAL"/>
    <property type="match status" value="1"/>
</dbReference>
<evidence type="ECO:0000313" key="4">
    <source>
        <dbReference type="Proteomes" id="UP000829685"/>
    </source>
</evidence>
<comment type="similarity">
    <text evidence="1">Belongs to the methyltransferase superfamily. LaeA methyltransferase family.</text>
</comment>
<gene>
    <name evidence="3" type="ORF">JX265_013755</name>
</gene>
<evidence type="ECO:0000256" key="1">
    <source>
        <dbReference type="ARBA" id="ARBA00038158"/>
    </source>
</evidence>
<keyword evidence="4" id="KW-1185">Reference proteome</keyword>
<comment type="caution">
    <text evidence="3">The sequence shown here is derived from an EMBL/GenBank/DDBJ whole genome shotgun (WGS) entry which is preliminary data.</text>
</comment>
<dbReference type="OrthoDB" id="184880at2759"/>
<feature type="compositionally biased region" description="Polar residues" evidence="2">
    <location>
        <begin position="1"/>
        <end position="17"/>
    </location>
</feature>
<name>A0A9P9W7U1_9PEZI</name>
<protein>
    <recommendedName>
        <fullName evidence="5">S-adenosyl-L-methionine-dependent methyltransferase</fullName>
    </recommendedName>
</protein>
<feature type="region of interest" description="Disordered" evidence="2">
    <location>
        <begin position="1"/>
        <end position="24"/>
    </location>
</feature>
<organism evidence="3 4">
    <name type="scientific">Neoarthrinium moseri</name>
    <dbReference type="NCBI Taxonomy" id="1658444"/>
    <lineage>
        <taxon>Eukaryota</taxon>
        <taxon>Fungi</taxon>
        <taxon>Dikarya</taxon>
        <taxon>Ascomycota</taxon>
        <taxon>Pezizomycotina</taxon>
        <taxon>Sordariomycetes</taxon>
        <taxon>Xylariomycetidae</taxon>
        <taxon>Amphisphaeriales</taxon>
        <taxon>Apiosporaceae</taxon>
        <taxon>Neoarthrinium</taxon>
    </lineage>
</organism>
<dbReference type="AlphaFoldDB" id="A0A9P9W7U1"/>
<dbReference type="GO" id="GO:0008168">
    <property type="term" value="F:methyltransferase activity"/>
    <property type="evidence" value="ECO:0007669"/>
    <property type="project" value="TreeGrafter"/>
</dbReference>
<proteinExistence type="inferred from homology"/>
<evidence type="ECO:0000313" key="3">
    <source>
        <dbReference type="EMBL" id="KAI1848788.1"/>
    </source>
</evidence>
<dbReference type="InterPro" id="IPR029063">
    <property type="entry name" value="SAM-dependent_MTases_sf"/>
</dbReference>
<sequence>MSESGHSFPSTGINSGGSARIEVGDPNDIEEDEFEPSIIDDESIHTFGSITTSVFRHSYENGRRYHKYRYGTYPIPNDDTEQTRDEMKHATTLEITGGKLFFAPIGEHPQRIIDLGTGTGSWAIGMADQFPSAQVIGLDLSPIQEPWIPPNLRFIVEDIHDPWIHGDDFDLVHLRHVSLFLKNFESVVAKAFQHLRPSGWIELQEFGGCARCDDGSMRDDSPFKIFMDKTGEALSKAYGFQWRVANIMEGILRQQGFVNINCNKYKMPLGKWPKNKKLRLIGECMREIVSDLIDAMGAKPLREIMGDAEVRKLVVDSKAELAGYESHMYVEYFFWYAQKPPVEPLAG</sequence>
<dbReference type="EMBL" id="JAFIMR010000082">
    <property type="protein sequence ID" value="KAI1848788.1"/>
    <property type="molecule type" value="Genomic_DNA"/>
</dbReference>
<dbReference type="SUPFAM" id="SSF53335">
    <property type="entry name" value="S-adenosyl-L-methionine-dependent methyltransferases"/>
    <property type="match status" value="1"/>
</dbReference>